<reference evidence="1" key="1">
    <citation type="submission" date="2024-09" db="EMBL/GenBank/DDBJ databases">
        <title>Black Yeasts Isolated from many extreme environments.</title>
        <authorList>
            <person name="Coleine C."/>
            <person name="Stajich J.E."/>
            <person name="Selbmann L."/>
        </authorList>
    </citation>
    <scope>NUCLEOTIDE SEQUENCE</scope>
    <source>
        <strain evidence="1">CCFEE 5737</strain>
    </source>
</reference>
<evidence type="ECO:0000313" key="2">
    <source>
        <dbReference type="Proteomes" id="UP001186974"/>
    </source>
</evidence>
<proteinExistence type="predicted"/>
<dbReference type="Proteomes" id="UP001186974">
    <property type="component" value="Unassembled WGS sequence"/>
</dbReference>
<keyword evidence="2" id="KW-1185">Reference proteome</keyword>
<comment type="caution">
    <text evidence="1">The sequence shown here is derived from an EMBL/GenBank/DDBJ whole genome shotgun (WGS) entry which is preliminary data.</text>
</comment>
<name>A0ACC3D832_9PEZI</name>
<accession>A0ACC3D832</accession>
<feature type="non-terminal residue" evidence="1">
    <location>
        <position position="1"/>
    </location>
</feature>
<protein>
    <submittedName>
        <fullName evidence="1">Uncharacterized protein</fullName>
    </submittedName>
</protein>
<evidence type="ECO:0000313" key="1">
    <source>
        <dbReference type="EMBL" id="KAK3063381.1"/>
    </source>
</evidence>
<dbReference type="EMBL" id="JAWDJW010006870">
    <property type="protein sequence ID" value="KAK3063381.1"/>
    <property type="molecule type" value="Genomic_DNA"/>
</dbReference>
<organism evidence="1 2">
    <name type="scientific">Coniosporium uncinatum</name>
    <dbReference type="NCBI Taxonomy" id="93489"/>
    <lineage>
        <taxon>Eukaryota</taxon>
        <taxon>Fungi</taxon>
        <taxon>Dikarya</taxon>
        <taxon>Ascomycota</taxon>
        <taxon>Pezizomycotina</taxon>
        <taxon>Dothideomycetes</taxon>
        <taxon>Dothideomycetes incertae sedis</taxon>
        <taxon>Coniosporium</taxon>
    </lineage>
</organism>
<sequence length="181" mass="18491">RHDSEAELVRSSSIAGTADYERRGSVLSTASGSPFSHTSVPSASEAYAGKTFYTAHIVVPVELPRDKHLVPTFHSCLVSRTYGISLHLSVHAPGVGAPSLSLKVPVQVSSEGSVAGNEARRSSQDAAMALQEADAAFAPRSIAPPAVPQYGGSGSGGEEAPPGYEAFASGGPAGSQEVAVF</sequence>
<gene>
    <name evidence="1" type="ORF">LTS18_000807</name>
</gene>